<dbReference type="Pfam" id="PF13843">
    <property type="entry name" value="DDE_Tnp_1_7"/>
    <property type="match status" value="1"/>
</dbReference>
<dbReference type="PANTHER" id="PTHR46599">
    <property type="entry name" value="PIGGYBAC TRANSPOSABLE ELEMENT-DERIVED PROTEIN 4"/>
    <property type="match status" value="1"/>
</dbReference>
<name>A0A1B6HDB6_9HEMI</name>
<accession>A0A1B6HDB6</accession>
<evidence type="ECO:0000313" key="2">
    <source>
        <dbReference type="EMBL" id="JAS72625.1"/>
    </source>
</evidence>
<dbReference type="EMBL" id="GECU01035081">
    <property type="protein sequence ID" value="JAS72625.1"/>
    <property type="molecule type" value="Transcribed_RNA"/>
</dbReference>
<sequence length="142" mass="16707">PILQMAWREKISNKSQFILVSSKSLAKTVQFTRMRRGRVIIKRKPDIVHEYNMGMGGIDGTDQMLYTYLDERRNIKTWKKVIFNIFGRMVLNAYILYKLNTAENVLSRFEFTVSIVDDLALPWLMTRTNVEAEMERADGPRR</sequence>
<proteinExistence type="predicted"/>
<evidence type="ECO:0000259" key="1">
    <source>
        <dbReference type="Pfam" id="PF13843"/>
    </source>
</evidence>
<gene>
    <name evidence="2" type="ORF">g.56814</name>
</gene>
<dbReference type="AlphaFoldDB" id="A0A1B6HDB6"/>
<organism evidence="2">
    <name type="scientific">Homalodisca liturata</name>
    <dbReference type="NCBI Taxonomy" id="320908"/>
    <lineage>
        <taxon>Eukaryota</taxon>
        <taxon>Metazoa</taxon>
        <taxon>Ecdysozoa</taxon>
        <taxon>Arthropoda</taxon>
        <taxon>Hexapoda</taxon>
        <taxon>Insecta</taxon>
        <taxon>Pterygota</taxon>
        <taxon>Neoptera</taxon>
        <taxon>Paraneoptera</taxon>
        <taxon>Hemiptera</taxon>
        <taxon>Auchenorrhyncha</taxon>
        <taxon>Membracoidea</taxon>
        <taxon>Cicadellidae</taxon>
        <taxon>Cicadellinae</taxon>
        <taxon>Proconiini</taxon>
        <taxon>Homalodisca</taxon>
    </lineage>
</organism>
<reference evidence="2" key="1">
    <citation type="submission" date="2015-11" db="EMBL/GenBank/DDBJ databases">
        <title>De novo transcriptome assembly of four potential Pierce s Disease insect vectors from Arizona vineyards.</title>
        <authorList>
            <person name="Tassone E.E."/>
        </authorList>
    </citation>
    <scope>NUCLEOTIDE SEQUENCE</scope>
</reference>
<dbReference type="InterPro" id="IPR029526">
    <property type="entry name" value="PGBD"/>
</dbReference>
<feature type="non-terminal residue" evidence="2">
    <location>
        <position position="142"/>
    </location>
</feature>
<protein>
    <recommendedName>
        <fullName evidence="1">PiggyBac transposable element-derived protein domain-containing protein</fullName>
    </recommendedName>
</protein>
<feature type="domain" description="PiggyBac transposable element-derived protein" evidence="1">
    <location>
        <begin position="11"/>
        <end position="94"/>
    </location>
</feature>
<feature type="non-terminal residue" evidence="2">
    <location>
        <position position="1"/>
    </location>
</feature>
<dbReference type="PANTHER" id="PTHR46599:SF3">
    <property type="entry name" value="PIGGYBAC TRANSPOSABLE ELEMENT-DERIVED PROTEIN 4"/>
    <property type="match status" value="1"/>
</dbReference>